<proteinExistence type="predicted"/>
<reference evidence="2 3" key="1">
    <citation type="journal article" date="2020" name="Phytopathology">
        <title>Genome Sequence Resources of Colletotrichum truncatum, C. plurivorum, C. musicola, and C. sojae: Four Species Pathogenic to Soybean (Glycine max).</title>
        <authorList>
            <person name="Rogerio F."/>
            <person name="Boufleur T.R."/>
            <person name="Ciampi-Guillardi M."/>
            <person name="Sukno S.A."/>
            <person name="Thon M.R."/>
            <person name="Massola Junior N.S."/>
            <person name="Baroncelli R."/>
        </authorList>
    </citation>
    <scope>NUCLEOTIDE SEQUENCE [LARGE SCALE GENOMIC DNA]</scope>
    <source>
        <strain evidence="2 3">LFN0009</strain>
    </source>
</reference>
<feature type="region of interest" description="Disordered" evidence="1">
    <location>
        <begin position="1"/>
        <end position="21"/>
    </location>
</feature>
<name>A0A8H6IXN6_9PEZI</name>
<gene>
    <name evidence="2" type="ORF">CSOJ01_11644</name>
</gene>
<evidence type="ECO:0000256" key="1">
    <source>
        <dbReference type="SAM" id="MobiDB-lite"/>
    </source>
</evidence>
<keyword evidence="3" id="KW-1185">Reference proteome</keyword>
<dbReference type="Proteomes" id="UP000652219">
    <property type="component" value="Unassembled WGS sequence"/>
</dbReference>
<sequence length="102" mass="11448">MRLRKRDAQATKRLEEAKTSVPNPIRLMMGRKPAGGISHRTFPTAENTFTKLETAGNARQGRKGKRLGVVKTKLHCSEISRSLPYAPQFYPGPLERTCVQAR</sequence>
<organism evidence="2 3">
    <name type="scientific">Colletotrichum sojae</name>
    <dbReference type="NCBI Taxonomy" id="2175907"/>
    <lineage>
        <taxon>Eukaryota</taxon>
        <taxon>Fungi</taxon>
        <taxon>Dikarya</taxon>
        <taxon>Ascomycota</taxon>
        <taxon>Pezizomycotina</taxon>
        <taxon>Sordariomycetes</taxon>
        <taxon>Hypocreomycetidae</taxon>
        <taxon>Glomerellales</taxon>
        <taxon>Glomerellaceae</taxon>
        <taxon>Colletotrichum</taxon>
        <taxon>Colletotrichum orchidearum species complex</taxon>
    </lineage>
</organism>
<protein>
    <submittedName>
        <fullName evidence="2">Uncharacterized protein</fullName>
    </submittedName>
</protein>
<dbReference type="EMBL" id="WIGN01000275">
    <property type="protein sequence ID" value="KAF6802361.1"/>
    <property type="molecule type" value="Genomic_DNA"/>
</dbReference>
<dbReference type="AlphaFoldDB" id="A0A8H6IXN6"/>
<comment type="caution">
    <text evidence="2">The sequence shown here is derived from an EMBL/GenBank/DDBJ whole genome shotgun (WGS) entry which is preliminary data.</text>
</comment>
<accession>A0A8H6IXN6</accession>
<evidence type="ECO:0000313" key="3">
    <source>
        <dbReference type="Proteomes" id="UP000652219"/>
    </source>
</evidence>
<feature type="compositionally biased region" description="Basic and acidic residues" evidence="1">
    <location>
        <begin position="1"/>
        <end position="18"/>
    </location>
</feature>
<evidence type="ECO:0000313" key="2">
    <source>
        <dbReference type="EMBL" id="KAF6802361.1"/>
    </source>
</evidence>